<gene>
    <name evidence="2" type="ORF">Cantr_01207</name>
</gene>
<dbReference type="OrthoDB" id="4025958at2759"/>
<evidence type="ECO:0000313" key="3">
    <source>
        <dbReference type="Proteomes" id="UP000253472"/>
    </source>
</evidence>
<feature type="region of interest" description="Disordered" evidence="1">
    <location>
        <begin position="209"/>
        <end position="237"/>
    </location>
</feature>
<protein>
    <submittedName>
        <fullName evidence="2">Uncharacterized protein</fullName>
    </submittedName>
</protein>
<feature type="region of interest" description="Disordered" evidence="1">
    <location>
        <begin position="255"/>
        <end position="288"/>
    </location>
</feature>
<dbReference type="AlphaFoldDB" id="A0A367YJW6"/>
<evidence type="ECO:0000313" key="2">
    <source>
        <dbReference type="EMBL" id="RCK65321.1"/>
    </source>
</evidence>
<feature type="compositionally biased region" description="Polar residues" evidence="1">
    <location>
        <begin position="218"/>
        <end position="233"/>
    </location>
</feature>
<feature type="compositionally biased region" description="Basic residues" evidence="1">
    <location>
        <begin position="276"/>
        <end position="288"/>
    </location>
</feature>
<sequence length="288" mass="33335">MYLTNFEHVWVQELDKQGFTTAADSVGFEDVSDADLVDLLKAISEDVVDNIEFGPQGDHIIAVTRAQITWKFSLVKQDASRTVLFLARLNYQQFANMSFLKYQVESLKDVISVKDQYARFLATNFKQSHGTELIDNYKRNNRSDLEAIEKFNALRWDKRSSIEYRKMRSKRRGLNDEELDRNIAVAVKEPWKFANLFYLNVTEEQEELSPVKFESDESQSPLGTQSQSSQNVRFESEPTLDLSYVDLSPPKKKSFEFKRPIASQSSSQDTSQSQSQRKRRKIGSLSRR</sequence>
<dbReference type="STRING" id="5486.A0A367YJW6"/>
<accession>A0A367YJW6</accession>
<dbReference type="EMBL" id="QLNQ01000020">
    <property type="protein sequence ID" value="RCK65321.1"/>
    <property type="molecule type" value="Genomic_DNA"/>
</dbReference>
<organism evidence="2 3">
    <name type="scientific">Candida viswanathii</name>
    <dbReference type="NCBI Taxonomy" id="5486"/>
    <lineage>
        <taxon>Eukaryota</taxon>
        <taxon>Fungi</taxon>
        <taxon>Dikarya</taxon>
        <taxon>Ascomycota</taxon>
        <taxon>Saccharomycotina</taxon>
        <taxon>Pichiomycetes</taxon>
        <taxon>Debaryomycetaceae</taxon>
        <taxon>Candida/Lodderomyces clade</taxon>
        <taxon>Candida</taxon>
    </lineage>
</organism>
<proteinExistence type="predicted"/>
<dbReference type="Proteomes" id="UP000253472">
    <property type="component" value="Unassembled WGS sequence"/>
</dbReference>
<name>A0A367YJW6_9ASCO</name>
<keyword evidence="3" id="KW-1185">Reference proteome</keyword>
<feature type="compositionally biased region" description="Low complexity" evidence="1">
    <location>
        <begin position="263"/>
        <end position="275"/>
    </location>
</feature>
<comment type="caution">
    <text evidence="2">The sequence shown here is derived from an EMBL/GenBank/DDBJ whole genome shotgun (WGS) entry which is preliminary data.</text>
</comment>
<evidence type="ECO:0000256" key="1">
    <source>
        <dbReference type="SAM" id="MobiDB-lite"/>
    </source>
</evidence>
<reference evidence="2 3" key="1">
    <citation type="submission" date="2018-06" db="EMBL/GenBank/DDBJ databases">
        <title>Whole genome sequencing of Candida tropicalis (genome annotated by CSBL at Korea University).</title>
        <authorList>
            <person name="Ahn J."/>
        </authorList>
    </citation>
    <scope>NUCLEOTIDE SEQUENCE [LARGE SCALE GENOMIC DNA]</scope>
    <source>
        <strain evidence="2 3">ATCC 20962</strain>
    </source>
</reference>